<feature type="transmembrane region" description="Helical" evidence="7">
    <location>
        <begin position="47"/>
        <end position="69"/>
    </location>
</feature>
<keyword evidence="2" id="KW-0813">Transport</keyword>
<reference evidence="8 9" key="1">
    <citation type="submission" date="2007-04" db="EMBL/GenBank/DDBJ databases">
        <title>Complete sequence of Pyrobaculum arsenaticum DSM 13514.</title>
        <authorList>
            <consortium name="US DOE Joint Genome Institute"/>
            <person name="Copeland A."/>
            <person name="Lucas S."/>
            <person name="Lapidus A."/>
            <person name="Barry K."/>
            <person name="Glavina del Rio T."/>
            <person name="Dalin E."/>
            <person name="Tice H."/>
            <person name="Pitluck S."/>
            <person name="Chain P."/>
            <person name="Malfatti S."/>
            <person name="Shin M."/>
            <person name="Vergez L."/>
            <person name="Schmutz J."/>
            <person name="Larimer F."/>
            <person name="Land M."/>
            <person name="Hauser L."/>
            <person name="Kyrpides N."/>
            <person name="Mikhailova N."/>
            <person name="Cozen A.E."/>
            <person name="Fitz-Gibbon S.T."/>
            <person name="House C.H."/>
            <person name="Saltikov C."/>
            <person name="Lowe T.M."/>
            <person name="Richardson P."/>
        </authorList>
    </citation>
    <scope>NUCLEOTIDE SEQUENCE [LARGE SCALE GENOMIC DNA]</scope>
    <source>
        <strain evidence="9">ATCC 700994 / DSM 13514 / JCM 11321 / PZ6</strain>
    </source>
</reference>
<proteinExistence type="inferred from homology"/>
<sequence length="176" mass="17884">MTATSIAGLVYLIRDITKLNIVLVAVLAMSARSLAGAYLGIVAASTYGAGAVKLALGVLILAVAAIIMLSKTKAGYPIATDKIAKALVLYGAYPEESAGVEVKYGATRTPLALLAFAAVGFISGFFGVGSGWALVPTYNLLMELPIKVAVASSEATIALGDVAGALAYLESGNRSK</sequence>
<evidence type="ECO:0000256" key="5">
    <source>
        <dbReference type="ARBA" id="ARBA00022989"/>
    </source>
</evidence>
<gene>
    <name evidence="8" type="ordered locus">Pars_0349</name>
</gene>
<dbReference type="GO" id="GO:0005886">
    <property type="term" value="C:plasma membrane"/>
    <property type="evidence" value="ECO:0007669"/>
    <property type="project" value="UniProtKB-SubCell"/>
</dbReference>
<dbReference type="OrthoDB" id="26819at2157"/>
<dbReference type="RefSeq" id="WP_011899865.1">
    <property type="nucleotide sequence ID" value="NC_009376.1"/>
</dbReference>
<evidence type="ECO:0000313" key="9">
    <source>
        <dbReference type="Proteomes" id="UP000001567"/>
    </source>
</evidence>
<comment type="subcellular location">
    <subcellularLocation>
        <location evidence="1 7">Cell membrane</location>
        <topology evidence="1 7">Multi-pass membrane protein</topology>
    </subcellularLocation>
</comment>
<accession>A4WHU0</accession>
<evidence type="ECO:0000313" key="8">
    <source>
        <dbReference type="EMBL" id="ABP49957.1"/>
    </source>
</evidence>
<name>A4WHU0_PYRAR</name>
<dbReference type="GeneID" id="5054206"/>
<evidence type="ECO:0000256" key="4">
    <source>
        <dbReference type="ARBA" id="ARBA00022692"/>
    </source>
</evidence>
<keyword evidence="6 7" id="KW-0472">Membrane</keyword>
<dbReference type="HOGENOM" id="CLU_1521927_0_0_2"/>
<dbReference type="KEGG" id="pas:Pars_0349"/>
<dbReference type="STRING" id="340102.Pars_0349"/>
<dbReference type="Proteomes" id="UP000001567">
    <property type="component" value="Chromosome"/>
</dbReference>
<feature type="transmembrane region" description="Helical" evidence="7">
    <location>
        <begin position="111"/>
        <end position="134"/>
    </location>
</feature>
<evidence type="ECO:0000256" key="6">
    <source>
        <dbReference type="ARBA" id="ARBA00023136"/>
    </source>
</evidence>
<dbReference type="PhylomeDB" id="A4WHU0"/>
<comment type="similarity">
    <text evidence="7">Belongs to the 4-toluene sulfonate uptake permease (TSUP) (TC 2.A.102) family.</text>
</comment>
<dbReference type="PANTHER" id="PTHR30269:SF23">
    <property type="entry name" value="MEMBRANE TRANSPORTER PROTEIN YDHB-RELATED"/>
    <property type="match status" value="1"/>
</dbReference>
<evidence type="ECO:0000256" key="2">
    <source>
        <dbReference type="ARBA" id="ARBA00022448"/>
    </source>
</evidence>
<dbReference type="Pfam" id="PF01925">
    <property type="entry name" value="TauE"/>
    <property type="match status" value="1"/>
</dbReference>
<feature type="transmembrane region" description="Helical" evidence="7">
    <location>
        <begin position="21"/>
        <end position="41"/>
    </location>
</feature>
<keyword evidence="5 7" id="KW-1133">Transmembrane helix</keyword>
<organism evidence="8 9">
    <name type="scientific">Pyrobaculum arsenaticum (strain DSM 13514 / JCM 11321 / PZ6)</name>
    <dbReference type="NCBI Taxonomy" id="340102"/>
    <lineage>
        <taxon>Archaea</taxon>
        <taxon>Thermoproteota</taxon>
        <taxon>Thermoprotei</taxon>
        <taxon>Thermoproteales</taxon>
        <taxon>Thermoproteaceae</taxon>
        <taxon>Pyrobaculum</taxon>
    </lineage>
</organism>
<keyword evidence="3 7" id="KW-1003">Cell membrane</keyword>
<keyword evidence="4 7" id="KW-0812">Transmembrane</keyword>
<dbReference type="InterPro" id="IPR052017">
    <property type="entry name" value="TSUP"/>
</dbReference>
<dbReference type="InterPro" id="IPR002781">
    <property type="entry name" value="TM_pro_TauE-like"/>
</dbReference>
<evidence type="ECO:0000256" key="7">
    <source>
        <dbReference type="RuleBase" id="RU363041"/>
    </source>
</evidence>
<dbReference type="AlphaFoldDB" id="A4WHU0"/>
<protein>
    <recommendedName>
        <fullName evidence="7">Probable membrane transporter protein</fullName>
    </recommendedName>
</protein>
<dbReference type="EMBL" id="CP000660">
    <property type="protein sequence ID" value="ABP49957.1"/>
    <property type="molecule type" value="Genomic_DNA"/>
</dbReference>
<evidence type="ECO:0000256" key="3">
    <source>
        <dbReference type="ARBA" id="ARBA00022475"/>
    </source>
</evidence>
<dbReference type="PANTHER" id="PTHR30269">
    <property type="entry name" value="TRANSMEMBRANE PROTEIN YFCA"/>
    <property type="match status" value="1"/>
</dbReference>
<evidence type="ECO:0000256" key="1">
    <source>
        <dbReference type="ARBA" id="ARBA00004651"/>
    </source>
</evidence>